<organism evidence="2 3">
    <name type="scientific">Sulfobacillus harzensis</name>
    <dbReference type="NCBI Taxonomy" id="2729629"/>
    <lineage>
        <taxon>Bacteria</taxon>
        <taxon>Bacillati</taxon>
        <taxon>Bacillota</taxon>
        <taxon>Clostridia</taxon>
        <taxon>Eubacteriales</taxon>
        <taxon>Clostridiales Family XVII. Incertae Sedis</taxon>
        <taxon>Sulfobacillus</taxon>
    </lineage>
</organism>
<evidence type="ECO:0000313" key="3">
    <source>
        <dbReference type="Proteomes" id="UP000533476"/>
    </source>
</evidence>
<feature type="transmembrane region" description="Helical" evidence="1">
    <location>
        <begin position="7"/>
        <end position="26"/>
    </location>
</feature>
<keyword evidence="1" id="KW-0812">Transmembrane</keyword>
<dbReference type="RefSeq" id="WP_169103154.1">
    <property type="nucleotide sequence ID" value="NZ_JABBVZ010000182.1"/>
</dbReference>
<proteinExistence type="predicted"/>
<feature type="transmembrane region" description="Helical" evidence="1">
    <location>
        <begin position="69"/>
        <end position="88"/>
    </location>
</feature>
<dbReference type="EMBL" id="JABBVZ010000182">
    <property type="protein sequence ID" value="NMP24951.1"/>
    <property type="molecule type" value="Genomic_DNA"/>
</dbReference>
<keyword evidence="1" id="KW-1133">Transmembrane helix</keyword>
<keyword evidence="1" id="KW-0472">Membrane</keyword>
<comment type="caution">
    <text evidence="2">The sequence shown here is derived from an EMBL/GenBank/DDBJ whole genome shotgun (WGS) entry which is preliminary data.</text>
</comment>
<sequence>MVKKHSALLVAGMVSVASLLVAYLTIRYYGHAVFLWHRGSVAIGWGPLQVFAARALVTVDGSASVSTQIGMGLVLDPAILGFSAYYLLYGVRARHTHA</sequence>
<evidence type="ECO:0000256" key="1">
    <source>
        <dbReference type="SAM" id="Phobius"/>
    </source>
</evidence>
<evidence type="ECO:0000313" key="2">
    <source>
        <dbReference type="EMBL" id="NMP24951.1"/>
    </source>
</evidence>
<reference evidence="2 3" key="1">
    <citation type="submission" date="2020-04" db="EMBL/GenBank/DDBJ databases">
        <authorList>
            <person name="Zhang R."/>
            <person name="Schippers A."/>
        </authorList>
    </citation>
    <scope>NUCLEOTIDE SEQUENCE [LARGE SCALE GENOMIC DNA]</scope>
    <source>
        <strain evidence="2 3">DSM 109850</strain>
    </source>
</reference>
<gene>
    <name evidence="2" type="ORF">HIJ39_21830</name>
</gene>
<protein>
    <submittedName>
        <fullName evidence="2">Uncharacterized protein</fullName>
    </submittedName>
</protein>
<dbReference type="AlphaFoldDB" id="A0A7Y0L859"/>
<dbReference type="Proteomes" id="UP000533476">
    <property type="component" value="Unassembled WGS sequence"/>
</dbReference>
<keyword evidence="3" id="KW-1185">Reference proteome</keyword>
<name>A0A7Y0L859_9FIRM</name>
<accession>A0A7Y0L859</accession>